<feature type="transmembrane region" description="Helical" evidence="1">
    <location>
        <begin position="378"/>
        <end position="394"/>
    </location>
</feature>
<reference evidence="2 3" key="1">
    <citation type="journal article" date="2016" name="Nat. Commun.">
        <title>Thousands of microbial genomes shed light on interconnected biogeochemical processes in an aquifer system.</title>
        <authorList>
            <person name="Anantharaman K."/>
            <person name="Brown C.T."/>
            <person name="Hug L.A."/>
            <person name="Sharon I."/>
            <person name="Castelle C.J."/>
            <person name="Probst A.J."/>
            <person name="Thomas B.C."/>
            <person name="Singh A."/>
            <person name="Wilkins M.J."/>
            <person name="Karaoz U."/>
            <person name="Brodie E.L."/>
            <person name="Williams K.H."/>
            <person name="Hubbard S.S."/>
            <person name="Banfield J.F."/>
        </authorList>
    </citation>
    <scope>NUCLEOTIDE SEQUENCE [LARGE SCALE GENOMIC DNA]</scope>
</reference>
<feature type="transmembrane region" description="Helical" evidence="1">
    <location>
        <begin position="59"/>
        <end position="78"/>
    </location>
</feature>
<feature type="transmembrane region" description="Helical" evidence="1">
    <location>
        <begin position="98"/>
        <end position="120"/>
    </location>
</feature>
<keyword evidence="1" id="KW-1133">Transmembrane helix</keyword>
<keyword evidence="1" id="KW-0472">Membrane</keyword>
<dbReference type="EMBL" id="MEXH01000026">
    <property type="protein sequence ID" value="OGC91925.1"/>
    <property type="molecule type" value="Genomic_DNA"/>
</dbReference>
<evidence type="ECO:0008006" key="4">
    <source>
        <dbReference type="Google" id="ProtNLM"/>
    </source>
</evidence>
<feature type="transmembrane region" description="Helical" evidence="1">
    <location>
        <begin position="433"/>
        <end position="450"/>
    </location>
</feature>
<proteinExistence type="predicted"/>
<feature type="transmembrane region" description="Helical" evidence="1">
    <location>
        <begin position="29"/>
        <end position="47"/>
    </location>
</feature>
<comment type="caution">
    <text evidence="2">The sequence shown here is derived from an EMBL/GenBank/DDBJ whole genome shotgun (WGS) entry which is preliminary data.</text>
</comment>
<sequence>MILLGLFITLSIGWLFLDAINLDAKLFEKLGLSFIISSGIQTLFFFAIAEQSNNAAPRLYWITSAVLLVGLFLLKKYIRGSGPNSRFKSAESQSPLNLLGQLALIGVVALFMIISVYSIYTPVYVTDALALYDFRAKVMFLTGTLNSMHEVNNWMSYPPFTSLVHLFIRFLGSDNPHIFYTLMYLSFALVFYAHLNKYTTRTVSAIGTFAMYSSPIVLWQSRQPLTNLPYAIFLCSSIMYLLWAFSNRKVNLPPLLISALCLGLTSWVRITDPFWLVPFFVTSLLLFIRKEFLLMAIFIFISSSIRNVWLDHVARYSIIDIVRSSQSVISNIVSTPSSPASPIANPIAEPDPLLSRLSNPAVTAFAFFWPYFMDAVKPTILVFAPFIFIESFWFKNKSQIILLSMISLLFLSLWAGTVFASQTFFYWKELGNAVSRLSGLFVPLMWFYVFRSPFWKQFKLLQ</sequence>
<feature type="transmembrane region" description="Helical" evidence="1">
    <location>
        <begin position="178"/>
        <end position="195"/>
    </location>
</feature>
<feature type="transmembrane region" description="Helical" evidence="1">
    <location>
        <begin position="401"/>
        <end position="427"/>
    </location>
</feature>
<evidence type="ECO:0000256" key="1">
    <source>
        <dbReference type="SAM" id="Phobius"/>
    </source>
</evidence>
<gene>
    <name evidence="2" type="ORF">A2876_03210</name>
</gene>
<evidence type="ECO:0000313" key="2">
    <source>
        <dbReference type="EMBL" id="OGC91925.1"/>
    </source>
</evidence>
<organism evidence="2 3">
    <name type="scientific">Candidatus Amesbacteria bacterium RIFCSPHIGHO2_01_FULL_48_32b</name>
    <dbReference type="NCBI Taxonomy" id="1797253"/>
    <lineage>
        <taxon>Bacteria</taxon>
        <taxon>Candidatus Amesiibacteriota</taxon>
    </lineage>
</organism>
<keyword evidence="1" id="KW-0812">Transmembrane</keyword>
<dbReference type="Proteomes" id="UP000178176">
    <property type="component" value="Unassembled WGS sequence"/>
</dbReference>
<accession>A0A1F4YD81</accession>
<evidence type="ECO:0000313" key="3">
    <source>
        <dbReference type="Proteomes" id="UP000178176"/>
    </source>
</evidence>
<feature type="transmembrane region" description="Helical" evidence="1">
    <location>
        <begin position="252"/>
        <end position="270"/>
    </location>
</feature>
<dbReference type="AlphaFoldDB" id="A0A1F4YD81"/>
<feature type="transmembrane region" description="Helical" evidence="1">
    <location>
        <begin position="227"/>
        <end position="245"/>
    </location>
</feature>
<feature type="transmembrane region" description="Helical" evidence="1">
    <location>
        <begin position="202"/>
        <end position="221"/>
    </location>
</feature>
<protein>
    <recommendedName>
        <fullName evidence="4">Glycosyltransferase RgtA/B/C/D-like domain-containing protein</fullName>
    </recommendedName>
</protein>
<name>A0A1F4YD81_9BACT</name>